<sequence>LSSPFEGKDNNAVLSQKKGSFKCSLVSSKIWRHLRHTRKVLTGRGDEEKVIGLDDKHTLYGDITER</sequence>
<reference evidence="1 2" key="1">
    <citation type="submission" date="2024-01" db="EMBL/GenBank/DDBJ databases">
        <authorList>
            <person name="Alioto T."/>
            <person name="Alioto T."/>
            <person name="Gomez Garrido J."/>
        </authorList>
    </citation>
    <scope>NUCLEOTIDE SEQUENCE [LARGE SCALE GENOMIC DNA]</scope>
</reference>
<name>A0AAV1Q699_SCOSC</name>
<gene>
    <name evidence="1" type="ORF">FSCOSCO3_A037727</name>
</gene>
<accession>A0AAV1Q699</accession>
<organism evidence="1 2">
    <name type="scientific">Scomber scombrus</name>
    <name type="common">Atlantic mackerel</name>
    <name type="synonym">Scomber vernalis</name>
    <dbReference type="NCBI Taxonomy" id="13677"/>
    <lineage>
        <taxon>Eukaryota</taxon>
        <taxon>Metazoa</taxon>
        <taxon>Chordata</taxon>
        <taxon>Craniata</taxon>
        <taxon>Vertebrata</taxon>
        <taxon>Euteleostomi</taxon>
        <taxon>Actinopterygii</taxon>
        <taxon>Neopterygii</taxon>
        <taxon>Teleostei</taxon>
        <taxon>Neoteleostei</taxon>
        <taxon>Acanthomorphata</taxon>
        <taxon>Pelagiaria</taxon>
        <taxon>Scombriformes</taxon>
        <taxon>Scombridae</taxon>
        <taxon>Scomber</taxon>
    </lineage>
</organism>
<comment type="caution">
    <text evidence="1">The sequence shown here is derived from an EMBL/GenBank/DDBJ whole genome shotgun (WGS) entry which is preliminary data.</text>
</comment>
<evidence type="ECO:0000313" key="1">
    <source>
        <dbReference type="EMBL" id="CAK6979746.1"/>
    </source>
</evidence>
<dbReference type="Proteomes" id="UP001314229">
    <property type="component" value="Unassembled WGS sequence"/>
</dbReference>
<dbReference type="AlphaFoldDB" id="A0AAV1Q699"/>
<feature type="non-terminal residue" evidence="1">
    <location>
        <position position="1"/>
    </location>
</feature>
<protein>
    <submittedName>
        <fullName evidence="1">Uncharacterized protein</fullName>
    </submittedName>
</protein>
<dbReference type="EMBL" id="CAWUFR010000609">
    <property type="protein sequence ID" value="CAK6979746.1"/>
    <property type="molecule type" value="Genomic_DNA"/>
</dbReference>
<keyword evidence="2" id="KW-1185">Reference proteome</keyword>
<evidence type="ECO:0000313" key="2">
    <source>
        <dbReference type="Proteomes" id="UP001314229"/>
    </source>
</evidence>
<proteinExistence type="predicted"/>